<feature type="transmembrane region" description="Helical" evidence="8">
    <location>
        <begin position="71"/>
        <end position="95"/>
    </location>
</feature>
<dbReference type="GO" id="GO:0008049">
    <property type="term" value="P:male courtship behavior"/>
    <property type="evidence" value="ECO:0007669"/>
    <property type="project" value="TreeGrafter"/>
</dbReference>
<evidence type="ECO:0000313" key="9">
    <source>
        <dbReference type="EnsemblMetazoa" id="AEPI015054-PA"/>
    </source>
</evidence>
<reference evidence="10" key="1">
    <citation type="submission" date="2013-03" db="EMBL/GenBank/DDBJ databases">
        <title>The Genome Sequence of Anopheles epiroticus epiroticus2.</title>
        <authorList>
            <consortium name="The Broad Institute Genomics Platform"/>
            <person name="Neafsey D.E."/>
            <person name="Howell P."/>
            <person name="Walker B."/>
            <person name="Young S.K."/>
            <person name="Zeng Q."/>
            <person name="Gargeya S."/>
            <person name="Fitzgerald M."/>
            <person name="Haas B."/>
            <person name="Abouelleil A."/>
            <person name="Allen A.W."/>
            <person name="Alvarado L."/>
            <person name="Arachchi H.M."/>
            <person name="Berlin A.M."/>
            <person name="Chapman S.B."/>
            <person name="Gainer-Dewar J."/>
            <person name="Goldberg J."/>
            <person name="Griggs A."/>
            <person name="Gujja S."/>
            <person name="Hansen M."/>
            <person name="Howarth C."/>
            <person name="Imamovic A."/>
            <person name="Ireland A."/>
            <person name="Larimer J."/>
            <person name="McCowan C."/>
            <person name="Murphy C."/>
            <person name="Pearson M."/>
            <person name="Poon T.W."/>
            <person name="Priest M."/>
            <person name="Roberts A."/>
            <person name="Saif S."/>
            <person name="Shea T."/>
            <person name="Sisk P."/>
            <person name="Sykes S."/>
            <person name="Wortman J."/>
            <person name="Nusbaum C."/>
            <person name="Birren B."/>
        </authorList>
    </citation>
    <scope>NUCLEOTIDE SEQUENCE [LARGE SCALE GENOMIC DNA]</scope>
    <source>
        <strain evidence="10">Epiroticus2</strain>
    </source>
</reference>
<keyword evidence="7 8" id="KW-0807">Transducer</keyword>
<dbReference type="GO" id="GO:0005886">
    <property type="term" value="C:plasma membrane"/>
    <property type="evidence" value="ECO:0007669"/>
    <property type="project" value="UniProtKB-SubCell"/>
</dbReference>
<dbReference type="PANTHER" id="PTHR21143:SF134">
    <property type="entry name" value="GUSTATORY RECEPTOR"/>
    <property type="match status" value="1"/>
</dbReference>
<dbReference type="VEuPathDB" id="VectorBase:AEPI015054"/>
<dbReference type="PANTHER" id="PTHR21143">
    <property type="entry name" value="INVERTEBRATE GUSTATORY RECEPTOR"/>
    <property type="match status" value="1"/>
</dbReference>
<evidence type="ECO:0000313" key="10">
    <source>
        <dbReference type="Proteomes" id="UP000075885"/>
    </source>
</evidence>
<dbReference type="GO" id="GO:0030424">
    <property type="term" value="C:axon"/>
    <property type="evidence" value="ECO:0007669"/>
    <property type="project" value="TreeGrafter"/>
</dbReference>
<dbReference type="STRING" id="199890.A0A182PYY6"/>
<evidence type="ECO:0000256" key="1">
    <source>
        <dbReference type="ARBA" id="ARBA00004651"/>
    </source>
</evidence>
<sequence>MSSYYRRHARIFQVAALIYLVPCSYNPGTDKFEQRTLNKLAFAFAIASTVPFWYFDLKNMVAFYLENISPIMMAVGCIEIALYVSIVSFTLLGTFGRRNRYTRLMNVLFHTDWLLDRYERVEREYDNRRQFAALVFFVVAMVCFNLYYHRDANIRLLSISVALKIFGVCYLATVHRICVGAIGVRMRQLAALYDMGRGYRTQDLTVHCFIERFELYAAQVAQIDQCFSLPLTMVILLVVIEMVYLLFDLFTVFELGRPVLEETMQIDYTQWVLRQLWQMIYGAVVLLTVTGCQKTSGEILQTAQLVRHFDNDRPRRSRAANQVQRFLLQNVNRKTTFSVWNMFDIDYAMLHMVFSSIFTYMVILVQFDQMQPEYLSYTSVNSANITDTKVVHYD</sequence>
<dbReference type="GO" id="GO:0007165">
    <property type="term" value="P:signal transduction"/>
    <property type="evidence" value="ECO:0007669"/>
    <property type="project" value="UniProtKB-KW"/>
</dbReference>
<proteinExistence type="inferred from homology"/>
<dbReference type="EnsemblMetazoa" id="AEPI015054-RA">
    <property type="protein sequence ID" value="AEPI015054-PA"/>
    <property type="gene ID" value="AEPI015054"/>
</dbReference>
<keyword evidence="2 8" id="KW-1003">Cell membrane</keyword>
<comment type="similarity">
    <text evidence="8">Belongs to the insect chemoreceptor superfamily. Gustatory receptor (GR) family.</text>
</comment>
<keyword evidence="10" id="KW-1185">Reference proteome</keyword>
<name>A0A182PYY6_9DIPT</name>
<feature type="transmembrane region" description="Helical" evidence="8">
    <location>
        <begin position="154"/>
        <end position="179"/>
    </location>
</feature>
<feature type="transmembrane region" description="Helical" evidence="8">
    <location>
        <begin position="347"/>
        <end position="367"/>
    </location>
</feature>
<feature type="transmembrane region" description="Helical" evidence="8">
    <location>
        <begin position="227"/>
        <end position="247"/>
    </location>
</feature>
<evidence type="ECO:0000256" key="4">
    <source>
        <dbReference type="ARBA" id="ARBA00022989"/>
    </source>
</evidence>
<keyword evidence="4 8" id="KW-1133">Transmembrane helix</keyword>
<organism evidence="9 10">
    <name type="scientific">Anopheles epiroticus</name>
    <dbReference type="NCBI Taxonomy" id="199890"/>
    <lineage>
        <taxon>Eukaryota</taxon>
        <taxon>Metazoa</taxon>
        <taxon>Ecdysozoa</taxon>
        <taxon>Arthropoda</taxon>
        <taxon>Hexapoda</taxon>
        <taxon>Insecta</taxon>
        <taxon>Pterygota</taxon>
        <taxon>Neoptera</taxon>
        <taxon>Endopterygota</taxon>
        <taxon>Diptera</taxon>
        <taxon>Nematocera</taxon>
        <taxon>Culicoidea</taxon>
        <taxon>Culicidae</taxon>
        <taxon>Anophelinae</taxon>
        <taxon>Anopheles</taxon>
    </lineage>
</organism>
<accession>A0A182PYY6</accession>
<dbReference type="Proteomes" id="UP000075885">
    <property type="component" value="Unassembled WGS sequence"/>
</dbReference>
<feature type="transmembrane region" description="Helical" evidence="8">
    <location>
        <begin position="37"/>
        <end position="55"/>
    </location>
</feature>
<keyword evidence="6 8" id="KW-0675">Receptor</keyword>
<keyword evidence="5 8" id="KW-0472">Membrane</keyword>
<dbReference type="GO" id="GO:0050909">
    <property type="term" value="P:sensory perception of taste"/>
    <property type="evidence" value="ECO:0007669"/>
    <property type="project" value="InterPro"/>
</dbReference>
<dbReference type="GO" id="GO:0007635">
    <property type="term" value="P:chemosensory behavior"/>
    <property type="evidence" value="ECO:0007669"/>
    <property type="project" value="TreeGrafter"/>
</dbReference>
<dbReference type="Pfam" id="PF08395">
    <property type="entry name" value="7tm_7"/>
    <property type="match status" value="1"/>
</dbReference>
<evidence type="ECO:0000256" key="5">
    <source>
        <dbReference type="ARBA" id="ARBA00023136"/>
    </source>
</evidence>
<dbReference type="GO" id="GO:0030425">
    <property type="term" value="C:dendrite"/>
    <property type="evidence" value="ECO:0007669"/>
    <property type="project" value="TreeGrafter"/>
</dbReference>
<keyword evidence="3 8" id="KW-0812">Transmembrane</keyword>
<comment type="subcellular location">
    <subcellularLocation>
        <location evidence="1 8">Cell membrane</location>
        <topology evidence="1 8">Multi-pass membrane protein</topology>
    </subcellularLocation>
</comment>
<feature type="transmembrane region" description="Helical" evidence="8">
    <location>
        <begin position="131"/>
        <end position="148"/>
    </location>
</feature>
<dbReference type="GO" id="GO:0043025">
    <property type="term" value="C:neuronal cell body"/>
    <property type="evidence" value="ECO:0007669"/>
    <property type="project" value="TreeGrafter"/>
</dbReference>
<comment type="caution">
    <text evidence="8">Lacks conserved residue(s) required for the propagation of feature annotation.</text>
</comment>
<dbReference type="AlphaFoldDB" id="A0A182PYY6"/>
<reference evidence="9" key="2">
    <citation type="submission" date="2020-05" db="UniProtKB">
        <authorList>
            <consortium name="EnsemblMetazoa"/>
        </authorList>
    </citation>
    <scope>IDENTIFICATION</scope>
    <source>
        <strain evidence="9">Epiroticus2</strain>
    </source>
</reference>
<evidence type="ECO:0000256" key="3">
    <source>
        <dbReference type="ARBA" id="ARBA00022692"/>
    </source>
</evidence>
<protein>
    <recommendedName>
        <fullName evidence="8">Gustatory receptor</fullName>
    </recommendedName>
</protein>
<evidence type="ECO:0000256" key="6">
    <source>
        <dbReference type="ARBA" id="ARBA00023170"/>
    </source>
</evidence>
<evidence type="ECO:0000256" key="2">
    <source>
        <dbReference type="ARBA" id="ARBA00022475"/>
    </source>
</evidence>
<comment type="function">
    <text evidence="8">Gustatory receptor which mediates acceptance or avoidance behavior, depending on its substrates.</text>
</comment>
<evidence type="ECO:0000256" key="8">
    <source>
        <dbReference type="RuleBase" id="RU363108"/>
    </source>
</evidence>
<evidence type="ECO:0000256" key="7">
    <source>
        <dbReference type="ARBA" id="ARBA00023224"/>
    </source>
</evidence>
<dbReference type="InterPro" id="IPR013604">
    <property type="entry name" value="7TM_chemorcpt"/>
</dbReference>